<evidence type="ECO:0000313" key="2">
    <source>
        <dbReference type="EMBL" id="PBK95052.1"/>
    </source>
</evidence>
<feature type="compositionally biased region" description="Low complexity" evidence="1">
    <location>
        <begin position="62"/>
        <end position="71"/>
    </location>
</feature>
<dbReference type="InParanoid" id="A0A2H3DUA0"/>
<dbReference type="AlphaFoldDB" id="A0A2H3DUA0"/>
<dbReference type="EMBL" id="KZ293652">
    <property type="protein sequence ID" value="PBK95052.1"/>
    <property type="molecule type" value="Genomic_DNA"/>
</dbReference>
<protein>
    <submittedName>
        <fullName evidence="2">Uncharacterized protein</fullName>
    </submittedName>
</protein>
<keyword evidence="3" id="KW-1185">Reference proteome</keyword>
<proteinExistence type="predicted"/>
<reference evidence="3" key="1">
    <citation type="journal article" date="2017" name="Nat. Ecol. Evol.">
        <title>Genome expansion and lineage-specific genetic innovations in the forest pathogenic fungi Armillaria.</title>
        <authorList>
            <person name="Sipos G."/>
            <person name="Prasanna A.N."/>
            <person name="Walter M.C."/>
            <person name="O'Connor E."/>
            <person name="Balint B."/>
            <person name="Krizsan K."/>
            <person name="Kiss B."/>
            <person name="Hess J."/>
            <person name="Varga T."/>
            <person name="Slot J."/>
            <person name="Riley R."/>
            <person name="Boka B."/>
            <person name="Rigling D."/>
            <person name="Barry K."/>
            <person name="Lee J."/>
            <person name="Mihaltcheva S."/>
            <person name="LaButti K."/>
            <person name="Lipzen A."/>
            <person name="Waldron R."/>
            <person name="Moloney N.M."/>
            <person name="Sperisen C."/>
            <person name="Kredics L."/>
            <person name="Vagvoelgyi C."/>
            <person name="Patrignani A."/>
            <person name="Fitzpatrick D."/>
            <person name="Nagy I."/>
            <person name="Doyle S."/>
            <person name="Anderson J.B."/>
            <person name="Grigoriev I.V."/>
            <person name="Gueldener U."/>
            <person name="Muensterkoetter M."/>
            <person name="Nagy L.G."/>
        </authorList>
    </citation>
    <scope>NUCLEOTIDE SEQUENCE [LARGE SCALE GENOMIC DNA]</scope>
    <source>
        <strain evidence="3">Ar21-2</strain>
    </source>
</reference>
<evidence type="ECO:0000313" key="3">
    <source>
        <dbReference type="Proteomes" id="UP000217790"/>
    </source>
</evidence>
<name>A0A2H3DUA0_ARMGA</name>
<dbReference type="Proteomes" id="UP000217790">
    <property type="component" value="Unassembled WGS sequence"/>
</dbReference>
<evidence type="ECO:0000256" key="1">
    <source>
        <dbReference type="SAM" id="MobiDB-lite"/>
    </source>
</evidence>
<accession>A0A2H3DUA0</accession>
<sequence length="93" mass="9790">MASASPNDVLISVLSPTFTAPAASHSPSICRLLTLTRRCTQHTINITSSGDSVHPRAPTSPTPLSASHAPSLSPPHISPMRSHRIKANRGAYV</sequence>
<organism evidence="2 3">
    <name type="scientific">Armillaria gallica</name>
    <name type="common">Bulbous honey fungus</name>
    <name type="synonym">Armillaria bulbosa</name>
    <dbReference type="NCBI Taxonomy" id="47427"/>
    <lineage>
        <taxon>Eukaryota</taxon>
        <taxon>Fungi</taxon>
        <taxon>Dikarya</taxon>
        <taxon>Basidiomycota</taxon>
        <taxon>Agaricomycotina</taxon>
        <taxon>Agaricomycetes</taxon>
        <taxon>Agaricomycetidae</taxon>
        <taxon>Agaricales</taxon>
        <taxon>Marasmiineae</taxon>
        <taxon>Physalacriaceae</taxon>
        <taxon>Armillaria</taxon>
    </lineage>
</organism>
<feature type="region of interest" description="Disordered" evidence="1">
    <location>
        <begin position="46"/>
        <end position="93"/>
    </location>
</feature>
<gene>
    <name evidence="2" type="ORF">ARMGADRAFT_786185</name>
</gene>